<proteinExistence type="inferred from homology"/>
<evidence type="ECO:0000256" key="2">
    <source>
        <dbReference type="ARBA" id="ARBA00022679"/>
    </source>
</evidence>
<reference evidence="4 5" key="1">
    <citation type="submission" date="2024-04" db="EMBL/GenBank/DDBJ databases">
        <authorList>
            <person name="Fracassetti M."/>
        </authorList>
    </citation>
    <scope>NUCLEOTIDE SEQUENCE [LARGE SCALE GENOMIC DNA]</scope>
</reference>
<dbReference type="AlphaFoldDB" id="A0AAV2CQI2"/>
<accession>A0AAV2CQI2</accession>
<keyword evidence="2" id="KW-0808">Transferase</keyword>
<evidence type="ECO:0000256" key="3">
    <source>
        <dbReference type="ARBA" id="ARBA00023315"/>
    </source>
</evidence>
<comment type="similarity">
    <text evidence="1">Belongs to the plant acyltransferase family.</text>
</comment>
<dbReference type="GO" id="GO:0016746">
    <property type="term" value="F:acyltransferase activity"/>
    <property type="evidence" value="ECO:0007669"/>
    <property type="project" value="UniProtKB-KW"/>
</dbReference>
<evidence type="ECO:0000313" key="4">
    <source>
        <dbReference type="EMBL" id="CAL1357931.1"/>
    </source>
</evidence>
<evidence type="ECO:0000256" key="1">
    <source>
        <dbReference type="ARBA" id="ARBA00009861"/>
    </source>
</evidence>
<dbReference type="EMBL" id="OZ034813">
    <property type="protein sequence ID" value="CAL1357931.1"/>
    <property type="molecule type" value="Genomic_DNA"/>
</dbReference>
<dbReference type="Pfam" id="PF02458">
    <property type="entry name" value="Transferase"/>
    <property type="match status" value="1"/>
</dbReference>
<name>A0AAV2CQI2_9ROSI</name>
<dbReference type="PANTHER" id="PTHR31623">
    <property type="entry name" value="F21J9.9"/>
    <property type="match status" value="1"/>
</dbReference>
<sequence length="468" mass="51819">MEVSVISTENIKPWSLAGSDRHEFKPFKLCLLDQLMVSIHSPLVLFYTMKDDHDKKSSVGTRLKASLSKTLNPFYPVAGRVKDNLVIHDFERGVPFTETRVEGHRLPDVLAASPRGGPRLEFLNNLLPFEPHCYQEDEAASAQLSVQLNTFDCGGIALGLNMYHKLMDGATTSAFLQTWAANCSGDHRMKKQPELRKAAQVFPPRDSIPTEVQSFSNRMFFEDVGGRRRRMGAAGRFVFDEKAVAALRAKAGLSITNPTRLEALSSFVWESALKAAAAADEEQRQPTCLMQGVNMRPLMSPRLSKHSLGNLVTTAMACCADNPDNKSMRELVSLIRDGNMRVDENYLNGISGEQGLTAMVEGQKVLHEIMTGGFGRTIMSCSSWMGFGFNNFDFGWGQPIWTGLSGDPSGDHPCLNKCAFFKEVAARGRGNSKAIEAWIRLDEDVMALLEHDPLFLQYASPNPPIILN</sequence>
<keyword evidence="5" id="KW-1185">Reference proteome</keyword>
<dbReference type="PANTHER" id="PTHR31623:SF91">
    <property type="entry name" value="SALUTARIDINOL 7-O-ACETYLTRANSFERASE"/>
    <property type="match status" value="1"/>
</dbReference>
<organism evidence="4 5">
    <name type="scientific">Linum trigynum</name>
    <dbReference type="NCBI Taxonomy" id="586398"/>
    <lineage>
        <taxon>Eukaryota</taxon>
        <taxon>Viridiplantae</taxon>
        <taxon>Streptophyta</taxon>
        <taxon>Embryophyta</taxon>
        <taxon>Tracheophyta</taxon>
        <taxon>Spermatophyta</taxon>
        <taxon>Magnoliopsida</taxon>
        <taxon>eudicotyledons</taxon>
        <taxon>Gunneridae</taxon>
        <taxon>Pentapetalae</taxon>
        <taxon>rosids</taxon>
        <taxon>fabids</taxon>
        <taxon>Malpighiales</taxon>
        <taxon>Linaceae</taxon>
        <taxon>Linum</taxon>
    </lineage>
</organism>
<dbReference type="InterPro" id="IPR023213">
    <property type="entry name" value="CAT-like_dom_sf"/>
</dbReference>
<keyword evidence="3" id="KW-0012">Acyltransferase</keyword>
<gene>
    <name evidence="4" type="ORF">LTRI10_LOCUS5526</name>
</gene>
<evidence type="ECO:0000313" key="5">
    <source>
        <dbReference type="Proteomes" id="UP001497516"/>
    </source>
</evidence>
<protein>
    <submittedName>
        <fullName evidence="4">Uncharacterized protein</fullName>
    </submittedName>
</protein>
<dbReference type="Gene3D" id="3.30.559.10">
    <property type="entry name" value="Chloramphenicol acetyltransferase-like domain"/>
    <property type="match status" value="2"/>
</dbReference>
<dbReference type="Proteomes" id="UP001497516">
    <property type="component" value="Chromosome 1"/>
</dbReference>